<keyword evidence="7" id="KW-0067">ATP-binding</keyword>
<feature type="transmembrane region" description="Helical" evidence="8">
    <location>
        <begin position="226"/>
        <end position="250"/>
    </location>
</feature>
<dbReference type="PANTHER" id="PTHR44936:SF10">
    <property type="entry name" value="SENSOR PROTEIN RSTB"/>
    <property type="match status" value="1"/>
</dbReference>
<reference evidence="10 11" key="1">
    <citation type="submission" date="2017-04" db="EMBL/GenBank/DDBJ databases">
        <title>Draft genome sequence of Zooshikella ganghwensis VG4 isolated from Red Sea sediments.</title>
        <authorList>
            <person name="Rehman Z."/>
            <person name="Alam I."/>
            <person name="Kamau A."/>
            <person name="Bajic V."/>
            <person name="Leiknes T."/>
        </authorList>
    </citation>
    <scope>NUCLEOTIDE SEQUENCE [LARGE SCALE GENOMIC DNA]</scope>
    <source>
        <strain evidence="10 11">VG4</strain>
    </source>
</reference>
<keyword evidence="8" id="KW-0812">Transmembrane</keyword>
<keyword evidence="8" id="KW-0472">Membrane</keyword>
<comment type="caution">
    <text evidence="10">The sequence shown here is derived from an EMBL/GenBank/DDBJ whole genome shotgun (WGS) entry which is preliminary data.</text>
</comment>
<dbReference type="SUPFAM" id="SSF55781">
    <property type="entry name" value="GAF domain-like"/>
    <property type="match status" value="1"/>
</dbReference>
<feature type="transmembrane region" description="Helical" evidence="8">
    <location>
        <begin position="256"/>
        <end position="278"/>
    </location>
</feature>
<evidence type="ECO:0000256" key="8">
    <source>
        <dbReference type="SAM" id="Phobius"/>
    </source>
</evidence>
<dbReference type="Pfam" id="PF02518">
    <property type="entry name" value="HATPase_c"/>
    <property type="match status" value="1"/>
</dbReference>
<dbReference type="InterPro" id="IPR003661">
    <property type="entry name" value="HisK_dim/P_dom"/>
</dbReference>
<proteinExistence type="predicted"/>
<feature type="transmembrane region" description="Helical" evidence="8">
    <location>
        <begin position="196"/>
        <end position="214"/>
    </location>
</feature>
<evidence type="ECO:0000256" key="3">
    <source>
        <dbReference type="ARBA" id="ARBA00022553"/>
    </source>
</evidence>
<feature type="transmembrane region" description="Helical" evidence="8">
    <location>
        <begin position="32"/>
        <end position="53"/>
    </location>
</feature>
<dbReference type="InterPro" id="IPR029016">
    <property type="entry name" value="GAF-like_dom_sf"/>
</dbReference>
<dbReference type="PANTHER" id="PTHR44936">
    <property type="entry name" value="SENSOR PROTEIN CREC"/>
    <property type="match status" value="1"/>
</dbReference>
<feature type="transmembrane region" description="Helical" evidence="8">
    <location>
        <begin position="129"/>
        <end position="150"/>
    </location>
</feature>
<comment type="catalytic activity">
    <reaction evidence="1">
        <text>ATP + protein L-histidine = ADP + protein N-phospho-L-histidine.</text>
        <dbReference type="EC" id="2.7.13.3"/>
    </reaction>
</comment>
<dbReference type="Gene3D" id="3.30.450.40">
    <property type="match status" value="1"/>
</dbReference>
<dbReference type="PROSITE" id="PS50109">
    <property type="entry name" value="HIS_KIN"/>
    <property type="match status" value="1"/>
</dbReference>
<dbReference type="GO" id="GO:0005524">
    <property type="term" value="F:ATP binding"/>
    <property type="evidence" value="ECO:0007669"/>
    <property type="project" value="UniProtKB-KW"/>
</dbReference>
<keyword evidence="8" id="KW-1133">Transmembrane helix</keyword>
<evidence type="ECO:0000256" key="4">
    <source>
        <dbReference type="ARBA" id="ARBA00022679"/>
    </source>
</evidence>
<sequence>MDYLGLFSYSVTAFAYFVLSLLLCTSLRGRSLGGLLLVATATTTIWAISVVWVNWHERWFLVDSLPIELLRSFVWLWFLSRLLAFTELQSRKLFRYGKSIVLSTGLILFCYELSPELQLWAQVYSQADWRIIGHLGVSIIGLFLLEQLYRNTQVSKRWAVKHIYLGLAATFAFDFILYAEALLYSHINLALWNARGWVLAFVVPLIGLSSARNPNWALEVFVSRRIIYSTSVLVITGLYLLLMAIAGFYIRDFGGQWSEVLLAVFITLATVSLLVLLLSAQVRSKFKVLVNKHFFHFKYDYRDEWLRLNNALVSNEPAEPLQQRCIRVMADTVDSPAGVLWQKNRKGVYRPVFAWNLPLPEDCYETLQGELIPFLLQKRWVINKHEYDDNKSLYDGIVLPEWFTQQTTHWLIVPLINHDDLYGFIVLSQPRAPRTVNWEDHDLLKMIGYQLTNYLALVDASEELANARQFEAYNRLSAFIVHDLKNLVAQLSLIVTNADKHKRNPEFIDDAIDTLSNAVAKMNRLLEQLRKGKVSGSAKALVDLNDLAAAAVKQQSNNQPAITLESASQPLKAVLDGEKMVSVLGHLLQNAQDATENTGWIRLRLTQDQHEAVISIADNGCGMDQAFIRDRLFKPFDTTKGNAGMGIGVFDSKAFVEGLNGSMNVTSVPGEGTEFILRLPLHLDQQEAGTKNMEDEQACQV</sequence>
<feature type="transmembrane region" description="Helical" evidence="8">
    <location>
        <begin position="162"/>
        <end position="184"/>
    </location>
</feature>
<evidence type="ECO:0000256" key="2">
    <source>
        <dbReference type="ARBA" id="ARBA00012438"/>
    </source>
</evidence>
<dbReference type="SUPFAM" id="SSF55874">
    <property type="entry name" value="ATPase domain of HSP90 chaperone/DNA topoisomerase II/histidine kinase"/>
    <property type="match status" value="1"/>
</dbReference>
<dbReference type="InterPro" id="IPR003594">
    <property type="entry name" value="HATPase_dom"/>
</dbReference>
<dbReference type="NCBIfam" id="TIGR02916">
    <property type="entry name" value="PEP_his_kin"/>
    <property type="match status" value="1"/>
</dbReference>
<keyword evidence="3" id="KW-0597">Phosphoprotein</keyword>
<feature type="transmembrane region" description="Helical" evidence="8">
    <location>
        <begin position="6"/>
        <end position="25"/>
    </location>
</feature>
<dbReference type="SMART" id="SM00387">
    <property type="entry name" value="HATPase_c"/>
    <property type="match status" value="1"/>
</dbReference>
<protein>
    <recommendedName>
        <fullName evidence="2">histidine kinase</fullName>
        <ecNumber evidence="2">2.7.13.3</ecNumber>
    </recommendedName>
</protein>
<dbReference type="InterPro" id="IPR014265">
    <property type="entry name" value="XrtA/PrsK"/>
</dbReference>
<organism evidence="10 11">
    <name type="scientific">Zooshikella ganghwensis</name>
    <dbReference type="NCBI Taxonomy" id="202772"/>
    <lineage>
        <taxon>Bacteria</taxon>
        <taxon>Pseudomonadati</taxon>
        <taxon>Pseudomonadota</taxon>
        <taxon>Gammaproteobacteria</taxon>
        <taxon>Oceanospirillales</taxon>
        <taxon>Zooshikellaceae</taxon>
        <taxon>Zooshikella</taxon>
    </lineage>
</organism>
<dbReference type="InterPro" id="IPR036890">
    <property type="entry name" value="HATPase_C_sf"/>
</dbReference>
<gene>
    <name evidence="10" type="primary">prsK</name>
    <name evidence="10" type="ORF">B9G39_07760</name>
</gene>
<dbReference type="AlphaFoldDB" id="A0A4P9VJ95"/>
<evidence type="ECO:0000256" key="6">
    <source>
        <dbReference type="ARBA" id="ARBA00022777"/>
    </source>
</evidence>
<dbReference type="InterPro" id="IPR005467">
    <property type="entry name" value="His_kinase_dom"/>
</dbReference>
<dbReference type="InterPro" id="IPR004358">
    <property type="entry name" value="Sig_transdc_His_kin-like_C"/>
</dbReference>
<evidence type="ECO:0000313" key="11">
    <source>
        <dbReference type="Proteomes" id="UP000257039"/>
    </source>
</evidence>
<dbReference type="InterPro" id="IPR050980">
    <property type="entry name" value="2C_sensor_his_kinase"/>
</dbReference>
<dbReference type="GO" id="GO:0000155">
    <property type="term" value="F:phosphorelay sensor kinase activity"/>
    <property type="evidence" value="ECO:0007669"/>
    <property type="project" value="InterPro"/>
</dbReference>
<dbReference type="Proteomes" id="UP000257039">
    <property type="component" value="Unassembled WGS sequence"/>
</dbReference>
<feature type="transmembrane region" description="Helical" evidence="8">
    <location>
        <begin position="96"/>
        <end position="114"/>
    </location>
</feature>
<evidence type="ECO:0000313" key="10">
    <source>
        <dbReference type="EMBL" id="RDH43338.1"/>
    </source>
</evidence>
<dbReference type="RefSeq" id="WP_094786683.1">
    <property type="nucleotide sequence ID" value="NZ_NDXW01000001.1"/>
</dbReference>
<dbReference type="CDD" id="cd00082">
    <property type="entry name" value="HisKA"/>
    <property type="match status" value="1"/>
</dbReference>
<keyword evidence="6 10" id="KW-0418">Kinase</keyword>
<dbReference type="EMBL" id="NDXW01000001">
    <property type="protein sequence ID" value="RDH43338.1"/>
    <property type="molecule type" value="Genomic_DNA"/>
</dbReference>
<dbReference type="GO" id="GO:0005886">
    <property type="term" value="C:plasma membrane"/>
    <property type="evidence" value="ECO:0007669"/>
    <property type="project" value="UniProtKB-SubCell"/>
</dbReference>
<keyword evidence="5" id="KW-0547">Nucleotide-binding</keyword>
<accession>A0A4P9VJ95</accession>
<keyword evidence="4 10" id="KW-0808">Transferase</keyword>
<name>A0A4P9VJ95_9GAMM</name>
<keyword evidence="11" id="KW-1185">Reference proteome</keyword>
<dbReference type="EC" id="2.7.13.3" evidence="2"/>
<evidence type="ECO:0000259" key="9">
    <source>
        <dbReference type="PROSITE" id="PS50109"/>
    </source>
</evidence>
<feature type="domain" description="Histidine kinase" evidence="9">
    <location>
        <begin position="479"/>
        <end position="683"/>
    </location>
</feature>
<evidence type="ECO:0000256" key="1">
    <source>
        <dbReference type="ARBA" id="ARBA00000085"/>
    </source>
</evidence>
<dbReference type="Gene3D" id="3.30.565.10">
    <property type="entry name" value="Histidine kinase-like ATPase, C-terminal domain"/>
    <property type="match status" value="1"/>
</dbReference>
<evidence type="ECO:0000256" key="5">
    <source>
        <dbReference type="ARBA" id="ARBA00022741"/>
    </source>
</evidence>
<feature type="transmembrane region" description="Helical" evidence="8">
    <location>
        <begin position="65"/>
        <end position="84"/>
    </location>
</feature>
<dbReference type="PRINTS" id="PR00344">
    <property type="entry name" value="BCTRLSENSOR"/>
</dbReference>
<evidence type="ECO:0000256" key="7">
    <source>
        <dbReference type="ARBA" id="ARBA00022840"/>
    </source>
</evidence>